<protein>
    <submittedName>
        <fullName evidence="1">Uncharacterized protein</fullName>
    </submittedName>
</protein>
<accession>A0ABS6UJP8</accession>
<sequence>MTVLVIDSDCPDNNTCRAVLDAGDPEFLHMVVTDETDPATLARLASRVGPGERLVRWPRRLGLPEVRPA</sequence>
<evidence type="ECO:0000313" key="2">
    <source>
        <dbReference type="Proteomes" id="UP000694300"/>
    </source>
</evidence>
<organism evidence="1 2">
    <name type="scientific">Pseudonocardia oceani</name>
    <dbReference type="NCBI Taxonomy" id="2792013"/>
    <lineage>
        <taxon>Bacteria</taxon>
        <taxon>Bacillati</taxon>
        <taxon>Actinomycetota</taxon>
        <taxon>Actinomycetes</taxon>
        <taxon>Pseudonocardiales</taxon>
        <taxon>Pseudonocardiaceae</taxon>
        <taxon>Pseudonocardia</taxon>
    </lineage>
</organism>
<name>A0ABS6UJP8_9PSEU</name>
<comment type="caution">
    <text evidence="1">The sequence shown here is derived from an EMBL/GenBank/DDBJ whole genome shotgun (WGS) entry which is preliminary data.</text>
</comment>
<dbReference type="Proteomes" id="UP000694300">
    <property type="component" value="Unassembled WGS sequence"/>
</dbReference>
<dbReference type="EMBL" id="JADQDF010000002">
    <property type="protein sequence ID" value="MBW0132468.1"/>
    <property type="molecule type" value="Genomic_DNA"/>
</dbReference>
<keyword evidence="2" id="KW-1185">Reference proteome</keyword>
<proteinExistence type="predicted"/>
<dbReference type="RefSeq" id="WP_218596586.1">
    <property type="nucleotide sequence ID" value="NZ_JADQDE010000015.1"/>
</dbReference>
<gene>
    <name evidence="1" type="ORF">I4I82_33010</name>
</gene>
<reference evidence="1 2" key="1">
    <citation type="submission" date="2020-11" db="EMBL/GenBank/DDBJ databases">
        <title>Pseudonocardia abyssalis sp. nov. and Pseudonocardia oceani sp. nov., description and phylogenomic analysis of two novel actinomycetes isolated from the deep Southern Ocean.</title>
        <authorList>
            <person name="Parra J."/>
        </authorList>
    </citation>
    <scope>NUCLEOTIDE SEQUENCE [LARGE SCALE GENOMIC DNA]</scope>
    <source>
        <strain evidence="2">KRD185</strain>
    </source>
</reference>
<evidence type="ECO:0000313" key="1">
    <source>
        <dbReference type="EMBL" id="MBW0132468.1"/>
    </source>
</evidence>